<accession>A0A8J4V0I2</accession>
<dbReference type="Gene3D" id="1.20.5.170">
    <property type="match status" value="1"/>
</dbReference>
<dbReference type="GO" id="GO:0003700">
    <property type="term" value="F:DNA-binding transcription factor activity"/>
    <property type="evidence" value="ECO:0007669"/>
    <property type="project" value="InterPro"/>
</dbReference>
<comment type="subcellular location">
    <subcellularLocation>
        <location evidence="1">Nucleus</location>
    </subcellularLocation>
</comment>
<dbReference type="PROSITE" id="PS50217">
    <property type="entry name" value="BZIP"/>
    <property type="match status" value="1"/>
</dbReference>
<feature type="region of interest" description="Disordered" evidence="7">
    <location>
        <begin position="137"/>
        <end position="254"/>
    </location>
</feature>
<dbReference type="EMBL" id="AJWJ01000709">
    <property type="protein sequence ID" value="KAF2069242.1"/>
    <property type="molecule type" value="Genomic_DNA"/>
</dbReference>
<evidence type="ECO:0000313" key="10">
    <source>
        <dbReference type="Proteomes" id="UP000695562"/>
    </source>
</evidence>
<evidence type="ECO:0000256" key="5">
    <source>
        <dbReference type="ARBA" id="ARBA00023163"/>
    </source>
</evidence>
<dbReference type="OrthoDB" id="21150at2759"/>
<reference evidence="9" key="1">
    <citation type="submission" date="2020-01" db="EMBL/GenBank/DDBJ databases">
        <title>Development of genomics and gene disruption for Polysphondylium violaceum indicates a role for the polyketide synthase stlB in stalk morphogenesis.</title>
        <authorList>
            <person name="Narita B."/>
            <person name="Kawabe Y."/>
            <person name="Kin K."/>
            <person name="Saito T."/>
            <person name="Gibbs R."/>
            <person name="Kuspa A."/>
            <person name="Muzny D."/>
            <person name="Queller D."/>
            <person name="Richards S."/>
            <person name="Strassman J."/>
            <person name="Sucgang R."/>
            <person name="Worley K."/>
            <person name="Schaap P."/>
        </authorList>
    </citation>
    <scope>NUCLEOTIDE SEQUENCE</scope>
    <source>
        <strain evidence="9">QSvi11</strain>
    </source>
</reference>
<feature type="compositionally biased region" description="Low complexity" evidence="7">
    <location>
        <begin position="208"/>
        <end position="251"/>
    </location>
</feature>
<dbReference type="PRINTS" id="PR00041">
    <property type="entry name" value="LEUZIPPRCREB"/>
</dbReference>
<keyword evidence="10" id="KW-1185">Reference proteome</keyword>
<organism evidence="9 10">
    <name type="scientific">Polysphondylium violaceum</name>
    <dbReference type="NCBI Taxonomy" id="133409"/>
    <lineage>
        <taxon>Eukaryota</taxon>
        <taxon>Amoebozoa</taxon>
        <taxon>Evosea</taxon>
        <taxon>Eumycetozoa</taxon>
        <taxon>Dictyostelia</taxon>
        <taxon>Dictyosteliales</taxon>
        <taxon>Dictyosteliaceae</taxon>
        <taxon>Polysphondylium</taxon>
    </lineage>
</organism>
<keyword evidence="5" id="KW-0804">Transcription</keyword>
<comment type="similarity">
    <text evidence="2">Belongs to the bZIP family.</text>
</comment>
<evidence type="ECO:0000256" key="4">
    <source>
        <dbReference type="ARBA" id="ARBA00023125"/>
    </source>
</evidence>
<keyword evidence="3" id="KW-0805">Transcription regulation</keyword>
<evidence type="ECO:0000256" key="7">
    <source>
        <dbReference type="SAM" id="MobiDB-lite"/>
    </source>
</evidence>
<feature type="compositionally biased region" description="Polar residues" evidence="7">
    <location>
        <begin position="271"/>
        <end position="289"/>
    </location>
</feature>
<keyword evidence="4" id="KW-0238">DNA-binding</keyword>
<dbReference type="PANTHER" id="PTHR47416">
    <property type="entry name" value="BASIC-LEUCINE ZIPPER TRANSCRIPTION FACTOR F-RELATED"/>
    <property type="match status" value="1"/>
</dbReference>
<evidence type="ECO:0000256" key="2">
    <source>
        <dbReference type="ARBA" id="ARBA00007163"/>
    </source>
</evidence>
<evidence type="ECO:0000256" key="1">
    <source>
        <dbReference type="ARBA" id="ARBA00004123"/>
    </source>
</evidence>
<dbReference type="Proteomes" id="UP000695562">
    <property type="component" value="Unassembled WGS sequence"/>
</dbReference>
<evidence type="ECO:0000313" key="9">
    <source>
        <dbReference type="EMBL" id="KAF2069242.1"/>
    </source>
</evidence>
<feature type="domain" description="BZIP" evidence="8">
    <location>
        <begin position="51"/>
        <end position="101"/>
    </location>
</feature>
<protein>
    <recommendedName>
        <fullName evidence="8">BZIP domain-containing protein</fullName>
    </recommendedName>
</protein>
<feature type="compositionally biased region" description="Polar residues" evidence="7">
    <location>
        <begin position="352"/>
        <end position="371"/>
    </location>
</feature>
<feature type="compositionally biased region" description="Basic residues" evidence="7">
    <location>
        <begin position="373"/>
        <end position="384"/>
    </location>
</feature>
<dbReference type="SUPFAM" id="SSF57959">
    <property type="entry name" value="Leucine zipper domain"/>
    <property type="match status" value="1"/>
</dbReference>
<gene>
    <name evidence="9" type="ORF">CYY_009442</name>
</gene>
<dbReference type="GO" id="GO:0003677">
    <property type="term" value="F:DNA binding"/>
    <property type="evidence" value="ECO:0007669"/>
    <property type="project" value="UniProtKB-KW"/>
</dbReference>
<dbReference type="Pfam" id="PF00170">
    <property type="entry name" value="bZIP_1"/>
    <property type="match status" value="1"/>
</dbReference>
<dbReference type="GO" id="GO:0005634">
    <property type="term" value="C:nucleus"/>
    <property type="evidence" value="ECO:0007669"/>
    <property type="project" value="UniProtKB-SubCell"/>
</dbReference>
<feature type="compositionally biased region" description="Low complexity" evidence="7">
    <location>
        <begin position="8"/>
        <end position="34"/>
    </location>
</feature>
<comment type="caution">
    <text evidence="9">The sequence shown here is derived from an EMBL/GenBank/DDBJ whole genome shotgun (WGS) entry which is preliminary data.</text>
</comment>
<dbReference type="PANTHER" id="PTHR47416:SF8">
    <property type="entry name" value="BASIC-LEUCINE ZIPPER TRANSCRIPTION FACTOR E-RELATED"/>
    <property type="match status" value="1"/>
</dbReference>
<dbReference type="AlphaFoldDB" id="A0A8J4V0I2"/>
<evidence type="ECO:0000256" key="6">
    <source>
        <dbReference type="ARBA" id="ARBA00023242"/>
    </source>
</evidence>
<feature type="compositionally biased region" description="Low complexity" evidence="7">
    <location>
        <begin position="156"/>
        <end position="180"/>
    </location>
</feature>
<dbReference type="CDD" id="cd14686">
    <property type="entry name" value="bZIP"/>
    <property type="match status" value="1"/>
</dbReference>
<evidence type="ECO:0000259" key="8">
    <source>
        <dbReference type="PROSITE" id="PS50217"/>
    </source>
</evidence>
<sequence>MMNTSLDSSGGSTMSTGSMSTSSFSTSSFSNSTNSSGAAFNSVMVFDDDELKKKKIRQMQNRQSAAQYRERKKEYLEKLESIVDNLENDRNQLLQQTKQLNMMQNENFVKISLLEEQIEAALRENQDLKSKLSNLTQQLGNSNDSTNSPVISPNASFNNNTTNINNSNGSNSSSSSGNTNRRSRFNIGENRNILNADPNKMSEDDNDPPNINSNNNSIGSILENNNNSNNSNNNNNSSSSPFSLYSSPNASPALAKRQREFPSLFNETNIRNNQTANSNGQIPTQSPSSYPLPHQFSSSFNNNTSFTPPLASFSSILSIASPTSSPLISSLSSSPNFNQSLSSNIGGGNSNFVDQNQSSNEPFVPSSTLSPTRKYKFHHPKPVM</sequence>
<feature type="region of interest" description="Disordered" evidence="7">
    <location>
        <begin position="1"/>
        <end position="34"/>
    </location>
</feature>
<feature type="compositionally biased region" description="Polar residues" evidence="7">
    <location>
        <begin position="137"/>
        <end position="155"/>
    </location>
</feature>
<evidence type="ECO:0000256" key="3">
    <source>
        <dbReference type="ARBA" id="ARBA00023015"/>
    </source>
</evidence>
<dbReference type="InterPro" id="IPR046347">
    <property type="entry name" value="bZIP_sf"/>
</dbReference>
<dbReference type="SMART" id="SM00338">
    <property type="entry name" value="BRLZ"/>
    <property type="match status" value="1"/>
</dbReference>
<dbReference type="InterPro" id="IPR004827">
    <property type="entry name" value="bZIP"/>
</dbReference>
<keyword evidence="6" id="KW-0539">Nucleus</keyword>
<name>A0A8J4V0I2_9MYCE</name>
<dbReference type="PROSITE" id="PS00036">
    <property type="entry name" value="BZIP_BASIC"/>
    <property type="match status" value="1"/>
</dbReference>
<feature type="region of interest" description="Disordered" evidence="7">
    <location>
        <begin position="271"/>
        <end position="291"/>
    </location>
</feature>
<feature type="region of interest" description="Disordered" evidence="7">
    <location>
        <begin position="345"/>
        <end position="384"/>
    </location>
</feature>
<proteinExistence type="inferred from homology"/>